<comment type="cofactor">
    <cofactor evidence="1">
        <name>pyridoxal 5'-phosphate</name>
        <dbReference type="ChEBI" id="CHEBI:597326"/>
    </cofactor>
</comment>
<keyword evidence="3" id="KW-1133">Transmembrane helix</keyword>
<evidence type="ECO:0000256" key="3">
    <source>
        <dbReference type="SAM" id="Phobius"/>
    </source>
</evidence>
<evidence type="ECO:0000313" key="5">
    <source>
        <dbReference type="Proteomes" id="UP000789390"/>
    </source>
</evidence>
<comment type="caution">
    <text evidence="4">The sequence shown here is derived from an EMBL/GenBank/DDBJ whole genome shotgun (WGS) entry which is preliminary data.</text>
</comment>
<dbReference type="EMBL" id="CAKKLH010000287">
    <property type="protein sequence ID" value="CAH0108674.1"/>
    <property type="molecule type" value="Genomic_DNA"/>
</dbReference>
<evidence type="ECO:0000256" key="2">
    <source>
        <dbReference type="ARBA" id="ARBA00022898"/>
    </source>
</evidence>
<keyword evidence="3" id="KW-0812">Transmembrane</keyword>
<accession>A0A8J2RXI3</accession>
<organism evidence="4 5">
    <name type="scientific">Daphnia galeata</name>
    <dbReference type="NCBI Taxonomy" id="27404"/>
    <lineage>
        <taxon>Eukaryota</taxon>
        <taxon>Metazoa</taxon>
        <taxon>Ecdysozoa</taxon>
        <taxon>Arthropoda</taxon>
        <taxon>Crustacea</taxon>
        <taxon>Branchiopoda</taxon>
        <taxon>Diplostraca</taxon>
        <taxon>Cladocera</taxon>
        <taxon>Anomopoda</taxon>
        <taxon>Daphniidae</taxon>
        <taxon>Daphnia</taxon>
    </lineage>
</organism>
<dbReference type="GO" id="GO:0016830">
    <property type="term" value="F:carbon-carbon lyase activity"/>
    <property type="evidence" value="ECO:0007669"/>
    <property type="project" value="InterPro"/>
</dbReference>
<sequence>MLSDSLAFHSCAITCQYTFFGHNLIWQRIFYFHPLLNSIKVASQTCIELEVVMMDCMGNRINWSISRLVPSFSIAPLGIASGAMLVGLLAARSKTEKAQGRELQRRQKKYLRVDYIESYIFRINHIRRRKERRDFYSSAFIMSVDEFHLRAVALESAIEEDIANGKIPSL</sequence>
<keyword evidence="2" id="KW-0663">Pyridoxal phosphate</keyword>
<keyword evidence="3" id="KW-0472">Membrane</keyword>
<feature type="transmembrane region" description="Helical" evidence="3">
    <location>
        <begin position="72"/>
        <end position="91"/>
    </location>
</feature>
<keyword evidence="5" id="KW-1185">Reference proteome</keyword>
<dbReference type="AlphaFoldDB" id="A0A8J2RXI3"/>
<dbReference type="GO" id="GO:0030170">
    <property type="term" value="F:pyridoxal phosphate binding"/>
    <property type="evidence" value="ECO:0007669"/>
    <property type="project" value="InterPro"/>
</dbReference>
<name>A0A8J2RXI3_9CRUS</name>
<dbReference type="Proteomes" id="UP000789390">
    <property type="component" value="Unassembled WGS sequence"/>
</dbReference>
<dbReference type="OrthoDB" id="639767at2759"/>
<dbReference type="Pfam" id="PF00282">
    <property type="entry name" value="Pyridoxal_deC"/>
    <property type="match status" value="1"/>
</dbReference>
<protein>
    <submittedName>
        <fullName evidence="4">Uncharacterized protein</fullName>
    </submittedName>
</protein>
<dbReference type="GO" id="GO:0019752">
    <property type="term" value="P:carboxylic acid metabolic process"/>
    <property type="evidence" value="ECO:0007669"/>
    <property type="project" value="InterPro"/>
</dbReference>
<gene>
    <name evidence="4" type="ORF">DGAL_LOCUS12071</name>
</gene>
<proteinExistence type="predicted"/>
<evidence type="ECO:0000313" key="4">
    <source>
        <dbReference type="EMBL" id="CAH0108674.1"/>
    </source>
</evidence>
<reference evidence="4" key="1">
    <citation type="submission" date="2021-11" db="EMBL/GenBank/DDBJ databases">
        <authorList>
            <person name="Schell T."/>
        </authorList>
    </citation>
    <scope>NUCLEOTIDE SEQUENCE</scope>
    <source>
        <strain evidence="4">M5</strain>
    </source>
</reference>
<dbReference type="InterPro" id="IPR002129">
    <property type="entry name" value="PyrdxlP-dep_de-COase"/>
</dbReference>
<evidence type="ECO:0000256" key="1">
    <source>
        <dbReference type="ARBA" id="ARBA00001933"/>
    </source>
</evidence>